<evidence type="ECO:0000313" key="3">
    <source>
        <dbReference type="EMBL" id="DAA04275.1"/>
    </source>
</evidence>
<dbReference type="HOGENOM" id="CLU_1779373_0_0_1"/>
<reference evidence="3" key="6">
    <citation type="journal article" date="2003" name="Genome Biol.">
        <title>An integrated gene annotation and transcriptional profiling approach towards the full gene content of the Drosophila genome.</title>
        <authorList>
            <person name="Hild M."/>
            <person name="Beckmann B."/>
            <person name="Haas S.A."/>
            <person name="Koch B."/>
            <person name="Solovyev V."/>
            <person name="Busold C."/>
            <person name="Fellenberg K."/>
            <person name="Boutros M."/>
            <person name="Vingron M."/>
            <person name="Sauer F."/>
            <person name="Hoheisel J.D."/>
            <person name="Paro R."/>
        </authorList>
    </citation>
    <scope>NUCLEOTIDE SEQUENCE</scope>
</reference>
<feature type="signal peptide" evidence="1">
    <location>
        <begin position="1"/>
        <end position="23"/>
    </location>
</feature>
<evidence type="ECO:0000313" key="5">
    <source>
        <dbReference type="Proteomes" id="UP000000803"/>
    </source>
</evidence>
<reference evidence="2 5" key="7">
    <citation type="journal article" date="2005" name="PLoS Comput. Biol.">
        <title>Combined evidence annotation of transposable elements in genome sequences.</title>
        <authorList>
            <person name="Quesneville H."/>
            <person name="Bergman C.M."/>
            <person name="Andrieu O."/>
            <person name="Autard D."/>
            <person name="Nouaud D."/>
            <person name="Ashburner M."/>
            <person name="Anxolabehere D."/>
        </authorList>
    </citation>
    <scope>NUCLEOTIDE SEQUENCE [LARGE SCALE GENOMIC DNA]</scope>
    <source>
        <strain evidence="5">Berkeley</strain>
    </source>
</reference>
<dbReference type="RefSeq" id="NP_001247250.1">
    <property type="nucleotide sequence ID" value="NM_001260321.2"/>
</dbReference>
<dbReference type="AGR" id="FB:FBgn0262541"/>
<dbReference type="EMBL" id="BK002770">
    <property type="protein sequence ID" value="DAA04275.1"/>
    <property type="molecule type" value="Genomic_DNA"/>
</dbReference>
<reference evidence="5" key="2">
    <citation type="journal article" date="2002" name="Genome Biol.">
        <title>Finishing a whole-genome shotgun: release 3 of the Drosophila melanogaster euchromatic genome sequence.</title>
        <authorList>
            <person name="Celniker S.E."/>
            <person name="Wheeler D.A."/>
            <person name="Kronmiller B."/>
            <person name="Carlson J.W."/>
            <person name="Halpern A."/>
            <person name="Patel S."/>
            <person name="Adams M."/>
            <person name="Champe M."/>
            <person name="Dugan S.P."/>
            <person name="Frise E."/>
            <person name="Hodgson A."/>
            <person name="George R.A."/>
            <person name="Hoskins R.A."/>
            <person name="Laverty T."/>
            <person name="Muzny D.M."/>
            <person name="Nelson C.R."/>
            <person name="Pacleb J.M."/>
            <person name="Park S."/>
            <person name="Pfeiffer B.D."/>
            <person name="Richards S."/>
            <person name="Sodergren E.J."/>
            <person name="Svirskas R."/>
            <person name="Tabor P.E."/>
            <person name="Wan K."/>
            <person name="Stapleton M."/>
            <person name="Sutton G.G."/>
            <person name="Venter C."/>
            <person name="Weinstock G."/>
            <person name="Scherer S.E."/>
            <person name="Myers E.W."/>
            <person name="Gibbs R.A."/>
            <person name="Rubin G.M."/>
        </authorList>
    </citation>
    <scope>NUCLEOTIDE SEQUENCE [LARGE SCALE GENOMIC DNA]</scope>
    <source>
        <strain evidence="5">Berkeley</strain>
    </source>
</reference>
<reference evidence="2" key="15">
    <citation type="submission" date="2024-06" db="EMBL/GenBank/DDBJ databases">
        <title>Drosophila melanogaster release 4 sequence.</title>
        <authorList>
            <consortium name="Berkeley Drosophila Genome Project"/>
            <person name="Celniker S."/>
            <person name="Carlson J."/>
            <person name="Wan K."/>
            <person name="Pfeiffer B."/>
            <person name="Frise E."/>
            <person name="George R."/>
            <person name="Hoskins R."/>
            <person name="Stapleton M."/>
            <person name="Pacleb J."/>
            <person name="Park S."/>
            <person name="Svirskas R."/>
            <person name="Smith E."/>
            <person name="Yu C."/>
            <person name="Rubin G."/>
        </authorList>
    </citation>
    <scope>NUCLEOTIDE SEQUENCE</scope>
</reference>
<keyword evidence="5" id="KW-1185">Reference proteome</keyword>
<reference evidence="2" key="12">
    <citation type="journal article" date="2015" name="G3 (Bethesda)">
        <title>Gene Model Annotations for Drosophila melanogaster: The Rule-Benders.</title>
        <authorList>
            <consortium name="FlyBase Consortium"/>
            <person name="Crosby M.A."/>
            <person name="Gramates L.S."/>
            <person name="Dos Santos G."/>
            <person name="Matthews B.B."/>
            <person name="St Pierre S.E."/>
            <person name="Zhou P."/>
            <person name="Schroeder A.J."/>
            <person name="Falls K."/>
            <person name="Emmert D.B."/>
            <person name="Russo S.M."/>
            <person name="Gelbart W.M."/>
            <person name="null"/>
        </authorList>
    </citation>
    <scope>NUCLEOTIDE SEQUENCE</scope>
</reference>
<dbReference type="BioGRID-ORCS" id="12798518">
    <property type="hits" value="0 hits in 1 CRISPR screen"/>
</dbReference>
<dbReference type="GeneID" id="12798518"/>
<reference evidence="5" key="3">
    <citation type="journal article" date="2002" name="Genome Biol.">
        <title>Annotation of the Drosophila melanogaster euchromatic genome: a systematic review.</title>
        <authorList>
            <person name="Misra S."/>
            <person name="Crosby M.A."/>
            <person name="Mungall C.J."/>
            <person name="Matthews B.B."/>
            <person name="Campbell K.S."/>
            <person name="Hradecky P."/>
            <person name="Huang Y."/>
            <person name="Kaminker J.S."/>
            <person name="Millburn G.H."/>
            <person name="Prochnik S.E."/>
            <person name="Smith C.D."/>
            <person name="Tupy J.L."/>
            <person name="Whitfied E.J."/>
            <person name="Bayraktaroglu L."/>
            <person name="Berman B.P."/>
            <person name="Bettencourt B.R."/>
            <person name="Celniker S.E."/>
            <person name="de Grey A.D."/>
            <person name="Drysdale R.A."/>
            <person name="Harris N.L."/>
            <person name="Richter J."/>
            <person name="Russo S."/>
            <person name="Schroeder A.J."/>
            <person name="Shu S.Q."/>
            <person name="Stapleton M."/>
            <person name="Yamada C."/>
            <person name="Ashburner M."/>
            <person name="Gelbart W.M."/>
            <person name="Rubin G.M."/>
            <person name="Lewis S.E."/>
        </authorList>
    </citation>
    <scope>GENOME REANNOTATION</scope>
    <source>
        <strain evidence="5">Berkeley</strain>
    </source>
</reference>
<evidence type="ECO:0000313" key="4">
    <source>
        <dbReference type="FlyBase" id="FBgn0262541"/>
    </source>
</evidence>
<evidence type="ECO:0000256" key="1">
    <source>
        <dbReference type="SAM" id="SignalP"/>
    </source>
</evidence>
<feature type="chain" id="PRO_5015098309" evidence="1">
    <location>
        <begin position="24"/>
        <end position="146"/>
    </location>
</feature>
<proteinExistence type="predicted"/>
<evidence type="ECO:0000313" key="2">
    <source>
        <dbReference type="EMBL" id="AFH06568.1"/>
    </source>
</evidence>
<reference evidence="5" key="4">
    <citation type="journal article" date="2002" name="Genome Biol.">
        <title>The transposable elements of the Drosophila melanogaster euchromatin: a genomics perspective.</title>
        <authorList>
            <person name="Kaminker J.S."/>
            <person name="Bergman C.M."/>
            <person name="Kronmiller B."/>
            <person name="Carlson J."/>
            <person name="Svirskas R."/>
            <person name="Patel S."/>
            <person name="Frise E."/>
            <person name="Wheeler D.A."/>
            <person name="Lewis S.E."/>
            <person name="Rubin G.M."/>
            <person name="Ashburner M."/>
            <person name="Celniker S.E."/>
        </authorList>
    </citation>
    <scope>NUCLEOTIDE SEQUENCE [LARGE SCALE GENOMIC DNA]</scope>
    <source>
        <strain evidence="5">Berkeley</strain>
    </source>
</reference>
<organism evidence="3">
    <name type="scientific">Drosophila melanogaster</name>
    <name type="common">Fruit fly</name>
    <dbReference type="NCBI Taxonomy" id="7227"/>
    <lineage>
        <taxon>Eukaryota</taxon>
        <taxon>Metazoa</taxon>
        <taxon>Ecdysozoa</taxon>
        <taxon>Arthropoda</taxon>
        <taxon>Hexapoda</taxon>
        <taxon>Insecta</taxon>
        <taxon>Pterygota</taxon>
        <taxon>Neoptera</taxon>
        <taxon>Endopterygota</taxon>
        <taxon>Diptera</taxon>
        <taxon>Brachycera</taxon>
        <taxon>Muscomorpha</taxon>
        <taxon>Ephydroidea</taxon>
        <taxon>Drosophilidae</taxon>
        <taxon>Drosophila</taxon>
        <taxon>Sophophora</taxon>
    </lineage>
</organism>
<sequence>MQAIFILCALLVCLLVLLRLSWSGGSSESQDVTTTNPKFLVHKDSHSSYDWSNDEIRNRAKDNDLNVITGEELLKSKARFQKLLSILRRQPNKDNYSIDLPGQFDDTSDPSNAEDTTIFCNPILDENCYPDSIGPRLSATLLKILA</sequence>
<reference evidence="2" key="13">
    <citation type="journal article" date="2015" name="Genome Res.">
        <title>The Release 6 reference sequence of the Drosophila melanogaster genome.</title>
        <authorList>
            <person name="Hoskins R.A."/>
            <person name="Carlson J.W."/>
            <person name="Wan K.H."/>
            <person name="Park S."/>
            <person name="Mendez I."/>
            <person name="Galle S.E."/>
            <person name="Booth B.W."/>
            <person name="Pfeiffer B.D."/>
            <person name="George R.A."/>
            <person name="Svirskas R."/>
            <person name="Krzywinski M."/>
            <person name="Schein J."/>
            <person name="Accardo M.C."/>
            <person name="Damia E."/>
            <person name="Messina G."/>
            <person name="Mendez-Lago M."/>
            <person name="de Pablos B."/>
            <person name="Demakova O.V."/>
            <person name="Andreyeva E.N."/>
            <person name="Boldyreva L.V."/>
            <person name="Marra M."/>
            <person name="Carvalho A.B."/>
            <person name="Dimitri P."/>
            <person name="Villasante A."/>
            <person name="Zhimulev I.F."/>
            <person name="Rubin G.M."/>
            <person name="Karpen G.H."/>
            <person name="Celniker S.E."/>
        </authorList>
    </citation>
    <scope>NUCLEOTIDE SEQUENCE</scope>
</reference>
<dbReference type="VEuPathDB" id="VectorBase:FBgn0262541"/>
<dbReference type="OrthoDB" id="7861453at2759"/>
<reference evidence="2 5" key="10">
    <citation type="journal article" date="2007" name="Science">
        <title>Sequence finishing and mapping of Drosophila melanogaster heterochromatin.</title>
        <authorList>
            <person name="Hoskins R.A."/>
            <person name="Carlson J.W."/>
            <person name="Kennedy C."/>
            <person name="Acevedo D."/>
            <person name="Evans-Holm M."/>
            <person name="Frise E."/>
            <person name="Wan K.H."/>
            <person name="Park S."/>
            <person name="Mendez-Lago M."/>
            <person name="Rossi F."/>
            <person name="Villasante A."/>
            <person name="Dimitri P."/>
            <person name="Karpen G.H."/>
            <person name="Celniker S.E."/>
        </authorList>
    </citation>
    <scope>NUCLEOTIDE SEQUENCE [LARGE SCALE GENOMIC DNA]</scope>
    <source>
        <strain evidence="5">Berkeley</strain>
    </source>
</reference>
<reference evidence="2" key="8">
    <citation type="submission" date="2006-08" db="EMBL/GenBank/DDBJ databases">
        <authorList>
            <person name="Celniker S."/>
            <person name="Carlson J."/>
            <person name="Wan K."/>
            <person name="Frise E."/>
            <person name="Hoskins R."/>
            <person name="Park S."/>
            <person name="Svirskas R."/>
            <person name="Rubin G."/>
        </authorList>
    </citation>
    <scope>NUCLEOTIDE SEQUENCE</scope>
</reference>
<dbReference type="AlphaFoldDB" id="Q6IJE6"/>
<reference evidence="2 5" key="9">
    <citation type="journal article" date="2007" name="Science">
        <title>The Release 5.1 annotation of Drosophila melanogaster heterochromatin.</title>
        <authorList>
            <person name="Smith C.D."/>
            <person name="Shu S."/>
            <person name="Mungall C.J."/>
            <person name="Karpen G.H."/>
        </authorList>
    </citation>
    <scope>NUCLEOTIDE SEQUENCE [LARGE SCALE GENOMIC DNA]</scope>
    <source>
        <strain evidence="5">Berkeley</strain>
    </source>
</reference>
<reference evidence="2 5" key="1">
    <citation type="journal article" date="2000" name="Science">
        <title>The genome sequence of Drosophila melanogaster.</title>
        <authorList>
            <person name="Adams M.D."/>
            <person name="Celniker S.E."/>
            <person name="Holt R.A."/>
            <person name="Evans C.A."/>
            <person name="Gocayne J.D."/>
            <person name="Amanatides P.G."/>
            <person name="Scherer S.E."/>
            <person name="Li P.W."/>
            <person name="Hoskins R.A."/>
            <person name="Galle R.F."/>
            <person name="George R.A."/>
            <person name="Lewis S.E."/>
            <person name="Richards S."/>
            <person name="Ashburner M."/>
            <person name="Henderson S.N."/>
            <person name="Sutton G.G."/>
            <person name="Wortman J.R."/>
            <person name="Yandell M.D."/>
            <person name="Zhang Q."/>
            <person name="Chen L.X."/>
            <person name="Brandon R.C."/>
            <person name="Rogers Y.H."/>
            <person name="Blazej R.G."/>
            <person name="Champe M."/>
            <person name="Pfeiffer B.D."/>
            <person name="Wan K.H."/>
            <person name="Doyle C."/>
            <person name="Baxter E.G."/>
            <person name="Helt G."/>
            <person name="Nelson C.R."/>
            <person name="Gabor G.L."/>
            <person name="Abril J.F."/>
            <person name="Agbayani A."/>
            <person name="An H.J."/>
            <person name="Andrews-Pfannkoch C."/>
            <person name="Baldwin D."/>
            <person name="Ballew R.M."/>
            <person name="Basu A."/>
            <person name="Baxendale J."/>
            <person name="Bayraktaroglu L."/>
            <person name="Beasley E.M."/>
            <person name="Beeson K.Y."/>
            <person name="Benos P.V."/>
            <person name="Berman B.P."/>
            <person name="Bhandari D."/>
            <person name="Bolshakov S."/>
            <person name="Borkova D."/>
            <person name="Botchan M.R."/>
            <person name="Bouck J."/>
            <person name="Brokstein P."/>
            <person name="Brottier P."/>
            <person name="Burtis K.C."/>
            <person name="Busam D.A."/>
            <person name="Butler H."/>
            <person name="Cadieu E."/>
            <person name="Center A."/>
            <person name="Chandra I."/>
            <person name="Cherry J.M."/>
            <person name="Cawley S."/>
            <person name="Dahlke C."/>
            <person name="Davenport L.B."/>
            <person name="Davies P."/>
            <person name="de Pablos B."/>
            <person name="Delcher A."/>
            <person name="Deng Z."/>
            <person name="Mays A.D."/>
            <person name="Dew I."/>
            <person name="Dietz S.M."/>
            <person name="Dodson K."/>
            <person name="Doup L.E."/>
            <person name="Downes M."/>
            <person name="Dugan-Rocha S."/>
            <person name="Dunkov B.C."/>
            <person name="Dunn P."/>
            <person name="Durbin K.J."/>
            <person name="Evangelista C.C."/>
            <person name="Ferraz C."/>
            <person name="Ferriera S."/>
            <person name="Fleischmann W."/>
            <person name="Fosler C."/>
            <person name="Gabrielian A.E."/>
            <person name="Garg N.S."/>
            <person name="Gelbart W.M."/>
            <person name="Glasser K."/>
            <person name="Glodek A."/>
            <person name="Gong F."/>
            <person name="Gorrell J.H."/>
            <person name="Gu Z."/>
            <person name="Guan P."/>
            <person name="Harris M."/>
            <person name="Harris N.L."/>
            <person name="Harvey D."/>
            <person name="Heiman T.J."/>
            <person name="Hernandez J.R."/>
            <person name="Houck J."/>
            <person name="Hostin D."/>
            <person name="Houston K.A."/>
            <person name="Howland T.J."/>
            <person name="Wei M.H."/>
            <person name="Ibegwam C."/>
            <person name="Jalali M."/>
            <person name="Kalush F."/>
            <person name="Karpen G.H."/>
            <person name="Ke Z."/>
            <person name="Kennison J.A."/>
            <person name="Ketchum K.A."/>
            <person name="Kimmel B.E."/>
            <person name="Kodira C.D."/>
            <person name="Kraft C."/>
            <person name="Kravitz S."/>
            <person name="Kulp D."/>
            <person name="Lai Z."/>
            <person name="Lasko P."/>
            <person name="Lei Y."/>
            <person name="Levitsky A.A."/>
            <person name="Li J."/>
            <person name="Li Z."/>
            <person name="Liang Y."/>
            <person name="Lin X."/>
            <person name="Liu X."/>
            <person name="Mattei B."/>
            <person name="McIntosh T.C."/>
            <person name="McLeod M.P."/>
            <person name="McPherson D."/>
            <person name="Merkulov G."/>
            <person name="Milshina N.V."/>
            <person name="Mobarry C."/>
            <person name="Morris J."/>
            <person name="Moshrefi A."/>
            <person name="Mount S.M."/>
            <person name="Moy M."/>
            <person name="Murphy B."/>
            <person name="Murphy L."/>
            <person name="Muzny D.M."/>
            <person name="Nelson D.L."/>
            <person name="Nelson D.R."/>
            <person name="Nelson K.A."/>
            <person name="Nixon K."/>
            <person name="Nusskern D.R."/>
            <person name="Pacleb J.M."/>
            <person name="Palazzolo M."/>
            <person name="Pittman G.S."/>
            <person name="Pan S."/>
            <person name="Pollard J."/>
            <person name="Puri V."/>
            <person name="Reese M.G."/>
            <person name="Reinert K."/>
            <person name="Remington K."/>
            <person name="Saunders R.D."/>
            <person name="Scheeler F."/>
            <person name="Shen H."/>
            <person name="Shue B.C."/>
            <person name="Siden-Kiamos I."/>
            <person name="Simpson M."/>
            <person name="Skupski M.P."/>
            <person name="Smith T."/>
            <person name="Spier E."/>
            <person name="Spradling A.C."/>
            <person name="Stapleton M."/>
            <person name="Strong R."/>
            <person name="Sun E."/>
            <person name="Svirskas R."/>
            <person name="Tector C."/>
            <person name="Turner R."/>
            <person name="Venter E."/>
            <person name="Wang A.H."/>
            <person name="Wang X."/>
            <person name="Wang Z.Y."/>
            <person name="Wassarman D.A."/>
            <person name="Weinstock G.M."/>
            <person name="Weissenbach J."/>
            <person name="Williams S.M."/>
            <person name="WoodageT"/>
            <person name="Worley K.C."/>
            <person name="Wu D."/>
            <person name="Yang S."/>
            <person name="Yao Q.A."/>
            <person name="Ye J."/>
            <person name="Yeh R.F."/>
            <person name="Zaveri J.S."/>
            <person name="Zhan M."/>
            <person name="Zhang G."/>
            <person name="Zhao Q."/>
            <person name="Zheng L."/>
            <person name="Zheng X.H."/>
            <person name="Zhong F.N."/>
            <person name="Zhong W."/>
            <person name="Zhou X."/>
            <person name="Zhu S."/>
            <person name="Zhu X."/>
            <person name="Smith H.O."/>
            <person name="Gibbs R.A."/>
            <person name="Myers E.W."/>
            <person name="Rubin G.M."/>
            <person name="Venter J.C."/>
        </authorList>
    </citation>
    <scope>NUCLEOTIDE SEQUENCE [LARGE SCALE GENOMIC DNA]</scope>
    <source>
        <strain evidence="5">Berkeley</strain>
    </source>
</reference>
<reference evidence="2 5" key="5">
    <citation type="journal article" date="2002" name="Genome Biol.">
        <title>Heterochromatic sequences in a Drosophila whole-genome shotgun assembly.</title>
        <authorList>
            <person name="Hoskins R.A."/>
            <person name="Smith C.D."/>
            <person name="Carlson J.W."/>
            <person name="Carvalho A.B."/>
            <person name="Halpern A."/>
            <person name="Kaminker J.S."/>
            <person name="Kennedy C."/>
            <person name="Mungall C.J."/>
            <person name="Sullivan B.A."/>
            <person name="Sutton G.G."/>
            <person name="Yasuhara J.C."/>
            <person name="Wakimoto B.T."/>
            <person name="Myers E.W."/>
            <person name="Celniker S.E."/>
            <person name="Rubin G.M."/>
            <person name="Karpen G.H."/>
        </authorList>
    </citation>
    <scope>NUCLEOTIDE SEQUENCE [LARGE SCALE GENOMIC DNA]</scope>
    <source>
        <strain evidence="5">Berkeley</strain>
    </source>
</reference>
<keyword evidence="1" id="KW-0732">Signal</keyword>
<reference evidence="2" key="11">
    <citation type="journal article" date="2015" name="G3 (Bethesda)">
        <title>Gene Model Annotations for Drosophila melanogaster: Impact of High-Throughput Data.</title>
        <authorList>
            <consortium name="FlyBase Consortium"/>
            <person name="Matthews B.B."/>
            <person name="Dos Santos G."/>
            <person name="Crosby M.A."/>
            <person name="Emmert D.B."/>
            <person name="St Pierre S.E."/>
            <person name="Gramates L.S."/>
            <person name="Zhou P."/>
            <person name="Schroeder A.J."/>
            <person name="Falls K."/>
            <person name="Strelets V."/>
            <person name="Russo S.M."/>
            <person name="Gelbart W.M."/>
            <person name="null"/>
        </authorList>
    </citation>
    <scope>NUCLEOTIDE SEQUENCE</scope>
</reference>
<dbReference type="ExpressionAtlas" id="Q6IJE6">
    <property type="expression patterns" value="baseline and differential"/>
</dbReference>
<name>Q6IJE6_DROME</name>
<accession>Q6IJE6</accession>
<dbReference type="PaxDb" id="7227-FBpp0293417"/>
<dbReference type="FlyBase" id="FBgn0262541">
    <property type="gene designation" value="CG43095"/>
</dbReference>
<reference evidence="2" key="14">
    <citation type="submission" date="2023-12" db="EMBL/GenBank/DDBJ databases">
        <authorList>
            <consortium name="FlyBase"/>
        </authorList>
    </citation>
    <scope>NUCLEOTIDE SEQUENCE</scope>
</reference>
<dbReference type="Proteomes" id="UP000000803">
    <property type="component" value="Chromosome 3R"/>
</dbReference>
<protein>
    <submittedName>
        <fullName evidence="3">HDC15079</fullName>
    </submittedName>
</protein>
<dbReference type="Bgee" id="FBgn0262541">
    <property type="expression patterns" value="Expressed in epithelial cell in antenna and 17 other cell types or tissues"/>
</dbReference>
<gene>
    <name evidence="2" type="primary">Dmel\CG43095</name>
    <name evidence="2" type="synonym">FBgn0262541</name>
    <name evidence="2 4" type="ORF">CG43095</name>
    <name evidence="2" type="ORF">Dmel_CG43095</name>
    <name evidence="3" type="ORF">HDC15079</name>
</gene>
<dbReference type="EMBL" id="AE014297">
    <property type="protein sequence ID" value="AFH06568.1"/>
    <property type="molecule type" value="Genomic_DNA"/>
</dbReference>
<dbReference type="OMA" id="LEENCNP"/>
<dbReference type="KEGG" id="dme:Dmel_CG43095"/>